<evidence type="ECO:0000313" key="2">
    <source>
        <dbReference type="Proteomes" id="UP000535937"/>
    </source>
</evidence>
<name>A0A7W4Z9B0_9GAMM</name>
<dbReference type="AlphaFoldDB" id="A0A7W4Z9B0"/>
<organism evidence="1 2">
    <name type="scientific">Microbulbifer rhizosphaerae</name>
    <dbReference type="NCBI Taxonomy" id="1562603"/>
    <lineage>
        <taxon>Bacteria</taxon>
        <taxon>Pseudomonadati</taxon>
        <taxon>Pseudomonadota</taxon>
        <taxon>Gammaproteobacteria</taxon>
        <taxon>Cellvibrionales</taxon>
        <taxon>Microbulbiferaceae</taxon>
        <taxon>Microbulbifer</taxon>
    </lineage>
</organism>
<evidence type="ECO:0000313" key="1">
    <source>
        <dbReference type="EMBL" id="MBB3061406.1"/>
    </source>
</evidence>
<dbReference type="Proteomes" id="UP000535937">
    <property type="component" value="Unassembled WGS sequence"/>
</dbReference>
<dbReference type="RefSeq" id="WP_183459753.1">
    <property type="nucleotide sequence ID" value="NZ_JACHWZ010000009.1"/>
</dbReference>
<reference evidence="1 2" key="1">
    <citation type="submission" date="2020-08" db="EMBL/GenBank/DDBJ databases">
        <title>Genomic Encyclopedia of Type Strains, Phase III (KMG-III): the genomes of soil and plant-associated and newly described type strains.</title>
        <authorList>
            <person name="Whitman W."/>
        </authorList>
    </citation>
    <scope>NUCLEOTIDE SEQUENCE [LARGE SCALE GENOMIC DNA]</scope>
    <source>
        <strain evidence="1 2">CECT 8799</strain>
    </source>
</reference>
<dbReference type="EMBL" id="JACHWZ010000009">
    <property type="protein sequence ID" value="MBB3061406.1"/>
    <property type="molecule type" value="Genomic_DNA"/>
</dbReference>
<keyword evidence="2" id="KW-1185">Reference proteome</keyword>
<protein>
    <submittedName>
        <fullName evidence="1">Uncharacterized protein</fullName>
    </submittedName>
</protein>
<comment type="caution">
    <text evidence="1">The sequence shown here is derived from an EMBL/GenBank/DDBJ whole genome shotgun (WGS) entry which is preliminary data.</text>
</comment>
<sequence>MSQFKLELAESELKIVLEALMEMEARMSKVCNTSDDEDEVADIGNDLIEVRLLLNPLKENAVEKFGEGILNFSREPL</sequence>
<proteinExistence type="predicted"/>
<gene>
    <name evidence="1" type="ORF">FHS09_002239</name>
</gene>
<accession>A0A7W4Z9B0</accession>